<evidence type="ECO:0000313" key="1">
    <source>
        <dbReference type="EMBL" id="GCD11421.1"/>
    </source>
</evidence>
<dbReference type="EMBL" id="BHYK01000018">
    <property type="protein sequence ID" value="GCD11421.1"/>
    <property type="molecule type" value="Genomic_DNA"/>
</dbReference>
<gene>
    <name evidence="1" type="ORF">Ctaglu_30440</name>
</gene>
<sequence length="49" mass="5630">MKNYKEVVIVADHSKIADIQNVNVIVSDEEPPNEWSNSLNEYGIEWIKA</sequence>
<keyword evidence="2" id="KW-1185">Reference proteome</keyword>
<reference evidence="1 2" key="1">
    <citation type="submission" date="2018-11" db="EMBL/GenBank/DDBJ databases">
        <title>Genome sequencing and assembly of Clostridium tagluense strain A121.</title>
        <authorList>
            <person name="Murakami T."/>
            <person name="Segawa T."/>
            <person name="Shcherbakova V.A."/>
            <person name="Mori H."/>
            <person name="Yoshimura Y."/>
        </authorList>
    </citation>
    <scope>NUCLEOTIDE SEQUENCE [LARGE SCALE GENOMIC DNA]</scope>
    <source>
        <strain evidence="1 2">A121</strain>
    </source>
</reference>
<comment type="caution">
    <text evidence="1">The sequence shown here is derived from an EMBL/GenBank/DDBJ whole genome shotgun (WGS) entry which is preliminary data.</text>
</comment>
<dbReference type="Proteomes" id="UP000287872">
    <property type="component" value="Unassembled WGS sequence"/>
</dbReference>
<dbReference type="AlphaFoldDB" id="A0A401UPI8"/>
<protein>
    <submittedName>
        <fullName evidence="1">Uncharacterized protein</fullName>
    </submittedName>
</protein>
<organism evidence="1 2">
    <name type="scientific">Clostridium tagluense</name>
    <dbReference type="NCBI Taxonomy" id="360422"/>
    <lineage>
        <taxon>Bacteria</taxon>
        <taxon>Bacillati</taxon>
        <taxon>Bacillota</taxon>
        <taxon>Clostridia</taxon>
        <taxon>Eubacteriales</taxon>
        <taxon>Clostridiaceae</taxon>
        <taxon>Clostridium</taxon>
    </lineage>
</organism>
<accession>A0A401UPI8</accession>
<dbReference type="RefSeq" id="WP_185732731.1">
    <property type="nucleotide sequence ID" value="NZ_BHYK01000018.1"/>
</dbReference>
<evidence type="ECO:0000313" key="2">
    <source>
        <dbReference type="Proteomes" id="UP000287872"/>
    </source>
</evidence>
<name>A0A401UPI8_9CLOT</name>
<proteinExistence type="predicted"/>